<dbReference type="PROSITE" id="PS50977">
    <property type="entry name" value="HTH_TETR_2"/>
    <property type="match status" value="1"/>
</dbReference>
<dbReference type="Pfam" id="PF00440">
    <property type="entry name" value="TetR_N"/>
    <property type="match status" value="1"/>
</dbReference>
<accession>A0A6I6G4J1</accession>
<evidence type="ECO:0000256" key="3">
    <source>
        <dbReference type="ARBA" id="ARBA00023163"/>
    </source>
</evidence>
<dbReference type="PANTHER" id="PTHR30055">
    <property type="entry name" value="HTH-TYPE TRANSCRIPTIONAL REGULATOR RUTR"/>
    <property type="match status" value="1"/>
</dbReference>
<dbReference type="PANTHER" id="PTHR30055:SF240">
    <property type="entry name" value="HTH-TYPE TRANSCRIPTIONAL REGULATOR ACRR"/>
    <property type="match status" value="1"/>
</dbReference>
<keyword evidence="2 4" id="KW-0238">DNA-binding</keyword>
<organism evidence="6 7">
    <name type="scientific">Phnomibacter ginsenosidimutans</name>
    <dbReference type="NCBI Taxonomy" id="2676868"/>
    <lineage>
        <taxon>Bacteria</taxon>
        <taxon>Pseudomonadati</taxon>
        <taxon>Bacteroidota</taxon>
        <taxon>Chitinophagia</taxon>
        <taxon>Chitinophagales</taxon>
        <taxon>Chitinophagaceae</taxon>
        <taxon>Phnomibacter</taxon>
    </lineage>
</organism>
<dbReference type="InterPro" id="IPR036271">
    <property type="entry name" value="Tet_transcr_reg_TetR-rel_C_sf"/>
</dbReference>
<evidence type="ECO:0000256" key="2">
    <source>
        <dbReference type="ARBA" id="ARBA00023125"/>
    </source>
</evidence>
<dbReference type="SUPFAM" id="SSF46689">
    <property type="entry name" value="Homeodomain-like"/>
    <property type="match status" value="1"/>
</dbReference>
<dbReference type="InterPro" id="IPR001647">
    <property type="entry name" value="HTH_TetR"/>
</dbReference>
<dbReference type="InterPro" id="IPR041490">
    <property type="entry name" value="KstR2_TetR_C"/>
</dbReference>
<dbReference type="PRINTS" id="PR00455">
    <property type="entry name" value="HTHTETR"/>
</dbReference>
<keyword evidence="7" id="KW-1185">Reference proteome</keyword>
<dbReference type="InterPro" id="IPR050109">
    <property type="entry name" value="HTH-type_TetR-like_transc_reg"/>
</dbReference>
<dbReference type="SUPFAM" id="SSF48498">
    <property type="entry name" value="Tetracyclin repressor-like, C-terminal domain"/>
    <property type="match status" value="1"/>
</dbReference>
<dbReference type="RefSeq" id="WP_157476016.1">
    <property type="nucleotide sequence ID" value="NZ_CP046566.1"/>
</dbReference>
<gene>
    <name evidence="6" type="ORF">GLV81_00940</name>
</gene>
<evidence type="ECO:0000313" key="6">
    <source>
        <dbReference type="EMBL" id="QGW26854.1"/>
    </source>
</evidence>
<dbReference type="InterPro" id="IPR009057">
    <property type="entry name" value="Homeodomain-like_sf"/>
</dbReference>
<dbReference type="Gene3D" id="1.10.357.10">
    <property type="entry name" value="Tetracycline Repressor, domain 2"/>
    <property type="match status" value="1"/>
</dbReference>
<evidence type="ECO:0000259" key="5">
    <source>
        <dbReference type="PROSITE" id="PS50977"/>
    </source>
</evidence>
<sequence length="196" mass="22615">MARPKQTTSPNRRQQILEQAAGLFKTNGFNATTMRQLAEQTGMEAASLYNHISSKEELLREICFSVANDFNAHLLQLEADDSCASRKMEAIIRFHIHMLLTRYNDVYVSNRDWKHLKEPWLTNFLNQRKQYENRLAAIIQHGIDTGKFKAVHPHVAVLTMLSAVRSIEYWQRSKKAISSKQIADDLVMMLLKGLEQ</sequence>
<evidence type="ECO:0000256" key="1">
    <source>
        <dbReference type="ARBA" id="ARBA00023015"/>
    </source>
</evidence>
<feature type="domain" description="HTH tetR-type" evidence="5">
    <location>
        <begin position="10"/>
        <end position="70"/>
    </location>
</feature>
<keyword evidence="3" id="KW-0804">Transcription</keyword>
<dbReference type="GO" id="GO:0000976">
    <property type="term" value="F:transcription cis-regulatory region binding"/>
    <property type="evidence" value="ECO:0007669"/>
    <property type="project" value="TreeGrafter"/>
</dbReference>
<reference evidence="6 7" key="1">
    <citation type="submission" date="2019-11" db="EMBL/GenBank/DDBJ databases">
        <authorList>
            <person name="Im W.T."/>
        </authorList>
    </citation>
    <scope>NUCLEOTIDE SEQUENCE [LARGE SCALE GENOMIC DNA]</scope>
    <source>
        <strain evidence="6 7">SB-02</strain>
    </source>
</reference>
<proteinExistence type="predicted"/>
<feature type="DNA-binding region" description="H-T-H motif" evidence="4">
    <location>
        <begin position="33"/>
        <end position="52"/>
    </location>
</feature>
<dbReference type="Pfam" id="PF17932">
    <property type="entry name" value="TetR_C_24"/>
    <property type="match status" value="1"/>
</dbReference>
<protein>
    <submittedName>
        <fullName evidence="6">TetR family transcriptional regulator</fullName>
    </submittedName>
</protein>
<dbReference type="Gene3D" id="1.10.10.60">
    <property type="entry name" value="Homeodomain-like"/>
    <property type="match status" value="1"/>
</dbReference>
<evidence type="ECO:0000313" key="7">
    <source>
        <dbReference type="Proteomes" id="UP000426027"/>
    </source>
</evidence>
<dbReference type="Proteomes" id="UP000426027">
    <property type="component" value="Chromosome"/>
</dbReference>
<dbReference type="EMBL" id="CP046566">
    <property type="protein sequence ID" value="QGW26854.1"/>
    <property type="molecule type" value="Genomic_DNA"/>
</dbReference>
<keyword evidence="1" id="KW-0805">Transcription regulation</keyword>
<dbReference type="KEGG" id="fls:GLV81_00940"/>
<evidence type="ECO:0000256" key="4">
    <source>
        <dbReference type="PROSITE-ProRule" id="PRU00335"/>
    </source>
</evidence>
<name>A0A6I6G4J1_9BACT</name>
<dbReference type="AlphaFoldDB" id="A0A6I6G4J1"/>
<dbReference type="GO" id="GO:0003700">
    <property type="term" value="F:DNA-binding transcription factor activity"/>
    <property type="evidence" value="ECO:0007669"/>
    <property type="project" value="TreeGrafter"/>
</dbReference>